<dbReference type="InterPro" id="IPR029016">
    <property type="entry name" value="GAF-like_dom_sf"/>
</dbReference>
<dbReference type="Pfam" id="PF09339">
    <property type="entry name" value="HTH_IclR"/>
    <property type="match status" value="1"/>
</dbReference>
<evidence type="ECO:0000313" key="8">
    <source>
        <dbReference type="EMBL" id="SDH26558.1"/>
    </source>
</evidence>
<dbReference type="PROSITE" id="PS51078">
    <property type="entry name" value="ICLR_ED"/>
    <property type="match status" value="1"/>
</dbReference>
<evidence type="ECO:0000256" key="3">
    <source>
        <dbReference type="ARBA" id="ARBA00023163"/>
    </source>
</evidence>
<dbReference type="Gene3D" id="3.30.450.40">
    <property type="match status" value="1"/>
</dbReference>
<evidence type="ECO:0000256" key="2">
    <source>
        <dbReference type="ARBA" id="ARBA00023125"/>
    </source>
</evidence>
<dbReference type="GO" id="GO:0003677">
    <property type="term" value="F:DNA binding"/>
    <property type="evidence" value="ECO:0007669"/>
    <property type="project" value="UniProtKB-KW"/>
</dbReference>
<dbReference type="FunFam" id="1.10.10.10:FF:000056">
    <property type="entry name" value="IclR family transcriptional regulator"/>
    <property type="match status" value="1"/>
</dbReference>
<dbReference type="PANTHER" id="PTHR30136:SF35">
    <property type="entry name" value="HTH-TYPE TRANSCRIPTIONAL REGULATOR RV1719"/>
    <property type="match status" value="1"/>
</dbReference>
<evidence type="ECO:0000256" key="4">
    <source>
        <dbReference type="ARBA" id="ARBA00058938"/>
    </source>
</evidence>
<dbReference type="InterPro" id="IPR005471">
    <property type="entry name" value="Tscrpt_reg_IclR_N"/>
</dbReference>
<feature type="domain" description="HTH iclR-type" evidence="6">
    <location>
        <begin position="10"/>
        <end position="72"/>
    </location>
</feature>
<dbReference type="EMBL" id="FNDK01000003">
    <property type="protein sequence ID" value="SDH26558.1"/>
    <property type="molecule type" value="Genomic_DNA"/>
</dbReference>
<dbReference type="GO" id="GO:0045892">
    <property type="term" value="P:negative regulation of DNA-templated transcription"/>
    <property type="evidence" value="ECO:0007669"/>
    <property type="project" value="UniProtKB-ARBA"/>
</dbReference>
<keyword evidence="3" id="KW-0804">Transcription</keyword>
<keyword evidence="9" id="KW-1185">Reference proteome</keyword>
<keyword evidence="1" id="KW-0805">Transcription regulation</keyword>
<dbReference type="SMART" id="SM00346">
    <property type="entry name" value="HTH_ICLR"/>
    <property type="match status" value="1"/>
</dbReference>
<dbReference type="PROSITE" id="PS51077">
    <property type="entry name" value="HTH_ICLR"/>
    <property type="match status" value="1"/>
</dbReference>
<dbReference type="SUPFAM" id="SSF55781">
    <property type="entry name" value="GAF domain-like"/>
    <property type="match status" value="1"/>
</dbReference>
<organism evidence="8 9">
    <name type="scientific">Alteribacillus persepolensis</name>
    <dbReference type="NCBI Taxonomy" id="568899"/>
    <lineage>
        <taxon>Bacteria</taxon>
        <taxon>Bacillati</taxon>
        <taxon>Bacillota</taxon>
        <taxon>Bacilli</taxon>
        <taxon>Bacillales</taxon>
        <taxon>Bacillaceae</taxon>
        <taxon>Alteribacillus</taxon>
    </lineage>
</organism>
<dbReference type="OrthoDB" id="9791752at2"/>
<reference evidence="8 9" key="1">
    <citation type="submission" date="2016-10" db="EMBL/GenBank/DDBJ databases">
        <authorList>
            <person name="de Groot N.N."/>
        </authorList>
    </citation>
    <scope>NUCLEOTIDE SEQUENCE [LARGE SCALE GENOMIC DNA]</scope>
    <source>
        <strain evidence="8 9">DSM 21632</strain>
    </source>
</reference>
<dbReference type="STRING" id="568899.SAMN05192534_10392"/>
<name>A0A1G8B046_9BACI</name>
<comment type="function">
    <text evidence="4">May be an activator protein for the gylABX operon.</text>
</comment>
<accession>A0A1G8B046</accession>
<dbReference type="SUPFAM" id="SSF46785">
    <property type="entry name" value="Winged helix' DNA-binding domain"/>
    <property type="match status" value="1"/>
</dbReference>
<sequence>MEKKDPPKGIRTLQRAIDILYCFCAETSELTLTEVANSIGLAKSTTMRLLATLEGNGFVEKNPVTSKYKLGRQLYFIGHAAGKSIELRSAAEGAMKRLRQATNETVSIYTLDGDYRICVQQYESMQAIKHTVPVGQKLPLARGAAGKVLLAFQSASFQARILTEQERKADPDVFDKELQMIKREHIAISTDERGEGVAAMASPIFNIEGSMAAALAVSGPKSRFPNDYENMKSLLMDAAINISHDLGYGFYRP</sequence>
<evidence type="ECO:0000259" key="6">
    <source>
        <dbReference type="PROSITE" id="PS51077"/>
    </source>
</evidence>
<dbReference type="InterPro" id="IPR014757">
    <property type="entry name" value="Tscrpt_reg_IclR_C"/>
</dbReference>
<evidence type="ECO:0000313" key="9">
    <source>
        <dbReference type="Proteomes" id="UP000199163"/>
    </source>
</evidence>
<dbReference type="InterPro" id="IPR036390">
    <property type="entry name" value="WH_DNA-bd_sf"/>
</dbReference>
<evidence type="ECO:0000256" key="1">
    <source>
        <dbReference type="ARBA" id="ARBA00023015"/>
    </source>
</evidence>
<evidence type="ECO:0000256" key="5">
    <source>
        <dbReference type="ARBA" id="ARBA00070406"/>
    </source>
</evidence>
<proteinExistence type="predicted"/>
<dbReference type="Proteomes" id="UP000199163">
    <property type="component" value="Unassembled WGS sequence"/>
</dbReference>
<dbReference type="PANTHER" id="PTHR30136">
    <property type="entry name" value="HELIX-TURN-HELIX TRANSCRIPTIONAL REGULATOR, ICLR FAMILY"/>
    <property type="match status" value="1"/>
</dbReference>
<dbReference type="AlphaFoldDB" id="A0A1G8B046"/>
<keyword evidence="2" id="KW-0238">DNA-binding</keyword>
<dbReference type="RefSeq" id="WP_091271688.1">
    <property type="nucleotide sequence ID" value="NZ_FNDK01000003.1"/>
</dbReference>
<dbReference type="Gene3D" id="1.10.10.10">
    <property type="entry name" value="Winged helix-like DNA-binding domain superfamily/Winged helix DNA-binding domain"/>
    <property type="match status" value="1"/>
</dbReference>
<protein>
    <recommendedName>
        <fullName evidence="5">Glycerol operon regulatory protein</fullName>
    </recommendedName>
</protein>
<dbReference type="Pfam" id="PF01614">
    <property type="entry name" value="IclR_C"/>
    <property type="match status" value="1"/>
</dbReference>
<evidence type="ECO:0000259" key="7">
    <source>
        <dbReference type="PROSITE" id="PS51078"/>
    </source>
</evidence>
<dbReference type="GO" id="GO:0003700">
    <property type="term" value="F:DNA-binding transcription factor activity"/>
    <property type="evidence" value="ECO:0007669"/>
    <property type="project" value="TreeGrafter"/>
</dbReference>
<feature type="domain" description="IclR-ED" evidence="7">
    <location>
        <begin position="73"/>
        <end position="248"/>
    </location>
</feature>
<dbReference type="InterPro" id="IPR050707">
    <property type="entry name" value="HTH_MetabolicPath_Reg"/>
</dbReference>
<gene>
    <name evidence="8" type="ORF">SAMN05192534_10392</name>
</gene>
<dbReference type="InterPro" id="IPR036388">
    <property type="entry name" value="WH-like_DNA-bd_sf"/>
</dbReference>